<comment type="caution">
    <text evidence="1">The sequence shown here is derived from an EMBL/GenBank/DDBJ whole genome shotgun (WGS) entry which is preliminary data.</text>
</comment>
<name>A0A423WIG7_9PEZI</name>
<reference evidence="1 2" key="1">
    <citation type="submission" date="2015-09" db="EMBL/GenBank/DDBJ databases">
        <title>Host preference determinants of Valsa canker pathogens revealed by comparative genomics.</title>
        <authorList>
            <person name="Yin Z."/>
            <person name="Huang L."/>
        </authorList>
    </citation>
    <scope>NUCLEOTIDE SEQUENCE [LARGE SCALE GENOMIC DNA]</scope>
    <source>
        <strain evidence="1 2">03-1</strain>
    </source>
</reference>
<sequence>MVLLSLRAGRGGADPPTGLNRTMTFSRGNVVPTSDRAVVASRGRLVSTREAVMVRGRSGESLVRSGMSGLAGLSVAVPAVPVPVPMGAGAGDDVEGCGGEDMAVLGKAAAETHCCAVDQGFAG</sequence>
<gene>
    <name evidence="1" type="ORF">VMCG_05786</name>
</gene>
<dbReference type="EMBL" id="LKEA01000016">
    <property type="protein sequence ID" value="ROW03107.1"/>
    <property type="molecule type" value="Genomic_DNA"/>
</dbReference>
<protein>
    <submittedName>
        <fullName evidence="1">Uncharacterized protein</fullName>
    </submittedName>
</protein>
<dbReference type="Proteomes" id="UP000283895">
    <property type="component" value="Unassembled WGS sequence"/>
</dbReference>
<proteinExistence type="predicted"/>
<organism evidence="1 2">
    <name type="scientific">Cytospora schulzeri</name>
    <dbReference type="NCBI Taxonomy" id="448051"/>
    <lineage>
        <taxon>Eukaryota</taxon>
        <taxon>Fungi</taxon>
        <taxon>Dikarya</taxon>
        <taxon>Ascomycota</taxon>
        <taxon>Pezizomycotina</taxon>
        <taxon>Sordariomycetes</taxon>
        <taxon>Sordariomycetidae</taxon>
        <taxon>Diaporthales</taxon>
        <taxon>Cytosporaceae</taxon>
        <taxon>Cytospora</taxon>
    </lineage>
</organism>
<evidence type="ECO:0000313" key="2">
    <source>
        <dbReference type="Proteomes" id="UP000283895"/>
    </source>
</evidence>
<dbReference type="AlphaFoldDB" id="A0A423WIG7"/>
<dbReference type="OrthoDB" id="10576668at2759"/>
<accession>A0A423WIG7</accession>
<evidence type="ECO:0000313" key="1">
    <source>
        <dbReference type="EMBL" id="ROW03107.1"/>
    </source>
</evidence>
<keyword evidence="2" id="KW-1185">Reference proteome</keyword>